<dbReference type="InterPro" id="IPR027353">
    <property type="entry name" value="NET_dom"/>
</dbReference>
<dbReference type="EMBL" id="HBUF01340701">
    <property type="protein sequence ID" value="CAG6702903.1"/>
    <property type="molecule type" value="Transcribed_RNA"/>
</dbReference>
<evidence type="ECO:0000313" key="2">
    <source>
        <dbReference type="EMBL" id="CAG6702903.1"/>
    </source>
</evidence>
<dbReference type="InterPro" id="IPR050935">
    <property type="entry name" value="Bromo_chromatin_reader"/>
</dbReference>
<dbReference type="PANTHER" id="PTHR22880">
    <property type="entry name" value="FALZ-RELATED BROMODOMAIN-CONTAINING PROTEINS"/>
    <property type="match status" value="1"/>
</dbReference>
<protein>
    <submittedName>
        <fullName evidence="2">Bromodomain testis-specific protein</fullName>
    </submittedName>
</protein>
<organism evidence="2">
    <name type="scientific">Cacopsylla melanoneura</name>
    <dbReference type="NCBI Taxonomy" id="428564"/>
    <lineage>
        <taxon>Eukaryota</taxon>
        <taxon>Metazoa</taxon>
        <taxon>Ecdysozoa</taxon>
        <taxon>Arthropoda</taxon>
        <taxon>Hexapoda</taxon>
        <taxon>Insecta</taxon>
        <taxon>Pterygota</taxon>
        <taxon>Neoptera</taxon>
        <taxon>Paraneoptera</taxon>
        <taxon>Hemiptera</taxon>
        <taxon>Sternorrhyncha</taxon>
        <taxon>Psylloidea</taxon>
        <taxon>Psyllidae</taxon>
        <taxon>Psyllinae</taxon>
        <taxon>Cacopsylla</taxon>
    </lineage>
</organism>
<proteinExistence type="predicted"/>
<dbReference type="PANTHER" id="PTHR22880:SF225">
    <property type="entry name" value="BROMODOMAIN-CONTAINING PROTEIN BET-1-RELATED"/>
    <property type="match status" value="1"/>
</dbReference>
<reference evidence="2" key="1">
    <citation type="submission" date="2021-05" db="EMBL/GenBank/DDBJ databases">
        <authorList>
            <person name="Alioto T."/>
            <person name="Alioto T."/>
            <person name="Gomez Garrido J."/>
        </authorList>
    </citation>
    <scope>NUCLEOTIDE SEQUENCE</scope>
</reference>
<feature type="domain" description="NET" evidence="1">
    <location>
        <begin position="47"/>
        <end position="122"/>
    </location>
</feature>
<dbReference type="GO" id="GO:0000785">
    <property type="term" value="C:chromatin"/>
    <property type="evidence" value="ECO:0007669"/>
    <property type="project" value="TreeGrafter"/>
</dbReference>
<dbReference type="GO" id="GO:0006338">
    <property type="term" value="P:chromatin remodeling"/>
    <property type="evidence" value="ECO:0007669"/>
    <property type="project" value="TreeGrafter"/>
</dbReference>
<sequence>MALVRRRICIVRQNCTKNVVWPPKASDLSPLDFHVYECFRSKDSPDINDRNNQVKPMCQEEKYKLSRDINRLSGKCLGNVVHIIRTKENLIGNPNELEIDFNNLKATTLRQLEQYVGSVLNK</sequence>
<dbReference type="InterPro" id="IPR038336">
    <property type="entry name" value="NET_sf"/>
</dbReference>
<dbReference type="AlphaFoldDB" id="A0A8D8XPG4"/>
<dbReference type="Gene3D" id="1.20.1270.220">
    <property type="match status" value="1"/>
</dbReference>
<evidence type="ECO:0000259" key="1">
    <source>
        <dbReference type="PROSITE" id="PS51525"/>
    </source>
</evidence>
<name>A0A8D8XPG4_9HEMI</name>
<dbReference type="GO" id="GO:0006355">
    <property type="term" value="P:regulation of DNA-templated transcription"/>
    <property type="evidence" value="ECO:0007669"/>
    <property type="project" value="TreeGrafter"/>
</dbReference>
<dbReference type="PROSITE" id="PS51525">
    <property type="entry name" value="NET"/>
    <property type="match status" value="1"/>
</dbReference>
<dbReference type="Pfam" id="PF17035">
    <property type="entry name" value="BET"/>
    <property type="match status" value="1"/>
</dbReference>
<dbReference type="GO" id="GO:0005634">
    <property type="term" value="C:nucleus"/>
    <property type="evidence" value="ECO:0007669"/>
    <property type="project" value="TreeGrafter"/>
</dbReference>
<accession>A0A8D8XPG4</accession>